<dbReference type="AlphaFoldDB" id="A0AA37WLI8"/>
<evidence type="ECO:0000313" key="8">
    <source>
        <dbReference type="EMBL" id="GLS26014.1"/>
    </source>
</evidence>
<dbReference type="PANTHER" id="PTHR37485">
    <property type="entry name" value="CELL DIVISION PROTEIN FTSB"/>
    <property type="match status" value="1"/>
</dbReference>
<keyword evidence="7" id="KW-0997">Cell inner membrane</keyword>
<proteinExistence type="inferred from homology"/>
<gene>
    <name evidence="7 8" type="primary">ftsB</name>
    <name evidence="8" type="ORF">GCM10007877_17290</name>
</gene>
<keyword evidence="6 7" id="KW-0131">Cell cycle</keyword>
<keyword evidence="3 7" id="KW-0812">Transmembrane</keyword>
<keyword evidence="9" id="KW-1185">Reference proteome</keyword>
<dbReference type="GO" id="GO:0005886">
    <property type="term" value="C:plasma membrane"/>
    <property type="evidence" value="ECO:0007669"/>
    <property type="project" value="UniProtKB-SubCell"/>
</dbReference>
<keyword evidence="7" id="KW-0175">Coiled coil</keyword>
<evidence type="ECO:0000256" key="1">
    <source>
        <dbReference type="ARBA" id="ARBA00022475"/>
    </source>
</evidence>
<comment type="subunit">
    <text evidence="7">Part of a complex composed of FtsB, FtsL and FtsQ.</text>
</comment>
<dbReference type="InterPro" id="IPR023081">
    <property type="entry name" value="Cell_div_FtsB"/>
</dbReference>
<evidence type="ECO:0000256" key="3">
    <source>
        <dbReference type="ARBA" id="ARBA00022692"/>
    </source>
</evidence>
<comment type="function">
    <text evidence="7">Essential cell division protein. May link together the upstream cell division proteins, which are predominantly cytoplasmic, with the downstream cell division proteins, which are predominantly periplasmic.</text>
</comment>
<keyword evidence="4 7" id="KW-1133">Transmembrane helix</keyword>
<feature type="topological domain" description="Cytoplasmic" evidence="7">
    <location>
        <begin position="1"/>
        <end position="3"/>
    </location>
</feature>
<comment type="subcellular location">
    <subcellularLocation>
        <location evidence="7">Cell inner membrane</location>
        <topology evidence="7">Single-pass type II membrane protein</topology>
    </subcellularLocation>
    <text evidence="7">Localizes to the division septum.</text>
</comment>
<evidence type="ECO:0000313" key="9">
    <source>
        <dbReference type="Proteomes" id="UP001156870"/>
    </source>
</evidence>
<name>A0AA37WLI8_9GAMM</name>
<dbReference type="GO" id="GO:0030428">
    <property type="term" value="C:cell septum"/>
    <property type="evidence" value="ECO:0007669"/>
    <property type="project" value="TreeGrafter"/>
</dbReference>
<keyword evidence="2 7" id="KW-0132">Cell division</keyword>
<accession>A0AA37WLI8</accession>
<comment type="caution">
    <text evidence="8">The sequence shown here is derived from an EMBL/GenBank/DDBJ whole genome shotgun (WGS) entry which is preliminary data.</text>
</comment>
<feature type="topological domain" description="Periplasmic" evidence="7">
    <location>
        <begin position="10"/>
        <end position="82"/>
    </location>
</feature>
<protein>
    <recommendedName>
        <fullName evidence="7">Cell division protein FtsB</fullName>
    </recommendedName>
</protein>
<evidence type="ECO:0000256" key="7">
    <source>
        <dbReference type="HAMAP-Rule" id="MF_00599"/>
    </source>
</evidence>
<dbReference type="HAMAP" id="MF_00599">
    <property type="entry name" value="FtsB"/>
    <property type="match status" value="1"/>
</dbReference>
<organism evidence="8 9">
    <name type="scientific">Marinibactrum halimedae</name>
    <dbReference type="NCBI Taxonomy" id="1444977"/>
    <lineage>
        <taxon>Bacteria</taxon>
        <taxon>Pseudomonadati</taxon>
        <taxon>Pseudomonadota</taxon>
        <taxon>Gammaproteobacteria</taxon>
        <taxon>Cellvibrionales</taxon>
        <taxon>Cellvibrionaceae</taxon>
        <taxon>Marinibactrum</taxon>
    </lineage>
</organism>
<dbReference type="EMBL" id="BSPD01000037">
    <property type="protein sequence ID" value="GLS26014.1"/>
    <property type="molecule type" value="Genomic_DNA"/>
</dbReference>
<dbReference type="Pfam" id="PF04977">
    <property type="entry name" value="DivIC"/>
    <property type="match status" value="1"/>
</dbReference>
<evidence type="ECO:0000256" key="6">
    <source>
        <dbReference type="ARBA" id="ARBA00023306"/>
    </source>
</evidence>
<dbReference type="PANTHER" id="PTHR37485:SF1">
    <property type="entry name" value="CELL DIVISION PROTEIN FTSB"/>
    <property type="match status" value="1"/>
</dbReference>
<feature type="coiled-coil region" evidence="7">
    <location>
        <begin position="17"/>
        <end position="58"/>
    </location>
</feature>
<sequence length="82" mass="9533">MGLQFRLWVGDGSFAHVDRLAKQIDTQQAENERMLKRNQDIAVEVDALKNGLDSVEEKARHEMGMIKKGETFYMLVEKPRQR</sequence>
<dbReference type="InterPro" id="IPR007060">
    <property type="entry name" value="FtsL/DivIC"/>
</dbReference>
<evidence type="ECO:0000256" key="5">
    <source>
        <dbReference type="ARBA" id="ARBA00023136"/>
    </source>
</evidence>
<comment type="similarity">
    <text evidence="7">Belongs to the FtsB family.</text>
</comment>
<dbReference type="GO" id="GO:0032153">
    <property type="term" value="C:cell division site"/>
    <property type="evidence" value="ECO:0007669"/>
    <property type="project" value="UniProtKB-UniRule"/>
</dbReference>
<keyword evidence="1 7" id="KW-1003">Cell membrane</keyword>
<evidence type="ECO:0000256" key="4">
    <source>
        <dbReference type="ARBA" id="ARBA00022989"/>
    </source>
</evidence>
<evidence type="ECO:0000256" key="2">
    <source>
        <dbReference type="ARBA" id="ARBA00022618"/>
    </source>
</evidence>
<dbReference type="Proteomes" id="UP001156870">
    <property type="component" value="Unassembled WGS sequence"/>
</dbReference>
<reference evidence="8 9" key="1">
    <citation type="journal article" date="2014" name="Int. J. Syst. Evol. Microbiol.">
        <title>Complete genome sequence of Corynebacterium casei LMG S-19264T (=DSM 44701T), isolated from a smear-ripened cheese.</title>
        <authorList>
            <consortium name="US DOE Joint Genome Institute (JGI-PGF)"/>
            <person name="Walter F."/>
            <person name="Albersmeier A."/>
            <person name="Kalinowski J."/>
            <person name="Ruckert C."/>
        </authorList>
    </citation>
    <scope>NUCLEOTIDE SEQUENCE [LARGE SCALE GENOMIC DNA]</scope>
    <source>
        <strain evidence="8 9">NBRC 110095</strain>
    </source>
</reference>
<dbReference type="GO" id="GO:0043093">
    <property type="term" value="P:FtsZ-dependent cytokinesis"/>
    <property type="evidence" value="ECO:0007669"/>
    <property type="project" value="UniProtKB-UniRule"/>
</dbReference>
<keyword evidence="5 7" id="KW-0472">Membrane</keyword>